<accession>A0A1C3JQW4</accession>
<evidence type="ECO:0000313" key="5">
    <source>
        <dbReference type="Proteomes" id="UP000092871"/>
    </source>
</evidence>
<dbReference type="Proteomes" id="UP000092871">
    <property type="component" value="Unassembled WGS sequence"/>
</dbReference>
<dbReference type="Proteomes" id="UP000092840">
    <property type="component" value="Unassembled WGS sequence"/>
</dbReference>
<dbReference type="AlphaFoldDB" id="A0A1C3JQW4"/>
<dbReference type="RefSeq" id="WP_067035018.1">
    <property type="nucleotide sequence ID" value="NZ_FLRA01000012.1"/>
</dbReference>
<evidence type="ECO:0000313" key="2">
    <source>
        <dbReference type="EMBL" id="SBT17641.1"/>
    </source>
</evidence>
<gene>
    <name evidence="2" type="ORF">MGA5115_01757</name>
    <name evidence="3" type="ORF">MGA5116_00550</name>
</gene>
<reference evidence="3 4" key="1">
    <citation type="submission" date="2016-06" db="EMBL/GenBank/DDBJ databases">
        <authorList>
            <person name="Rodrigo-Torres L."/>
            <person name="Arahal D.R."/>
        </authorList>
    </citation>
    <scope>NUCLEOTIDE SEQUENCE [LARGE SCALE GENOMIC DNA]</scope>
    <source>
        <strain evidence="3 4">CECT 5116</strain>
    </source>
</reference>
<proteinExistence type="predicted"/>
<organism evidence="2 5">
    <name type="scientific">Marinomonas gallaica</name>
    <dbReference type="NCBI Taxonomy" id="1806667"/>
    <lineage>
        <taxon>Bacteria</taxon>
        <taxon>Pseudomonadati</taxon>
        <taxon>Pseudomonadota</taxon>
        <taxon>Gammaproteobacteria</taxon>
        <taxon>Oceanospirillales</taxon>
        <taxon>Oceanospirillaceae</taxon>
        <taxon>Marinomonas</taxon>
    </lineage>
</organism>
<feature type="transmembrane region" description="Helical" evidence="1">
    <location>
        <begin position="56"/>
        <end position="79"/>
    </location>
</feature>
<keyword evidence="4" id="KW-1185">Reference proteome</keyword>
<feature type="transmembrane region" description="Helical" evidence="1">
    <location>
        <begin position="91"/>
        <end position="118"/>
    </location>
</feature>
<name>A0A1C3JQW4_9GAMM</name>
<keyword evidence="1" id="KW-0472">Membrane</keyword>
<dbReference type="EMBL" id="FLRA01000012">
    <property type="protein sequence ID" value="SBT17641.1"/>
    <property type="molecule type" value="Genomic_DNA"/>
</dbReference>
<keyword evidence="1" id="KW-1133">Transmembrane helix</keyword>
<evidence type="ECO:0000313" key="3">
    <source>
        <dbReference type="EMBL" id="SBT19967.1"/>
    </source>
</evidence>
<evidence type="ECO:0000256" key="1">
    <source>
        <dbReference type="SAM" id="Phobius"/>
    </source>
</evidence>
<evidence type="ECO:0000313" key="4">
    <source>
        <dbReference type="Proteomes" id="UP000092840"/>
    </source>
</evidence>
<feature type="transmembrane region" description="Helical" evidence="1">
    <location>
        <begin position="12"/>
        <end position="36"/>
    </location>
</feature>
<protein>
    <submittedName>
        <fullName evidence="2">Uncharacterized protein</fullName>
    </submittedName>
</protein>
<dbReference type="EMBL" id="FLRB01000005">
    <property type="protein sequence ID" value="SBT19967.1"/>
    <property type="molecule type" value="Genomic_DNA"/>
</dbReference>
<sequence>MKVKEEEKSPSFIYCVCATLFLFALSIFAIIAFFIFCNHLVDHFINNAPTIIFDRGGAFGFGGAIGAGGVGVAIFLVGVLGRPLTQTIQKIFAYGMMGGIPLMLLLPIISSIAISVYADSQGYISCDEAEKKNIWPIYRTNYYTKNEATCIELVEEVKRDRPFL</sequence>
<keyword evidence="1" id="KW-0812">Transmembrane</keyword>
<reference evidence="2 5" key="2">
    <citation type="submission" date="2016-06" db="EMBL/GenBank/DDBJ databases">
        <authorList>
            <person name="Kjaerup R.B."/>
            <person name="Dalgaard T.S."/>
            <person name="Juul-Madsen H.R."/>
        </authorList>
    </citation>
    <scope>NUCLEOTIDE SEQUENCE [LARGE SCALE GENOMIC DNA]</scope>
    <source>
        <strain evidence="2 5">CECT 5115</strain>
    </source>
</reference>